<sequence length="384" mass="39090">MRSPVVTVGLRAGALDAAERLGRPVVAVVEKAPGPKASARLAGVVVAPFDPEAEPWESVAAAVRAHEPAAVVALTERSVPPAAHLAAALGLPGLPAEAAHRCSDKRAMKRAARAAGIPCADVVEAEDGLRGDEIVERLGLPLVLKSAVGSGSRGTVVVRDAAEVPPALPPGWMAESFVDGVEMSVESFVVDGEAVWISPTQYLEPAWSSLVPAPLPASDREAALGLAEAARVALGVTRGMTHAELFLTPSGPVFGELAARPPGGHLMPLIHHAYGADPWEAVLRLACGEAPGMPAEPSRAAAVRLFHPGPGTVVAAEGADAAQAMPGVEVCSLRVGPGDAVGTREGTGQEVGHVLVTAETAAEAEARLAAAVDAIRVEVDRRGG</sequence>
<dbReference type="InterPro" id="IPR041472">
    <property type="entry name" value="BL00235/CARNS1_N"/>
</dbReference>
<evidence type="ECO:0000256" key="3">
    <source>
        <dbReference type="ARBA" id="ARBA00022840"/>
    </source>
</evidence>
<keyword evidence="2 4" id="KW-0547">Nucleotide-binding</keyword>
<dbReference type="InterPro" id="IPR040570">
    <property type="entry name" value="LAL_C2"/>
</dbReference>
<dbReference type="PROSITE" id="PS50975">
    <property type="entry name" value="ATP_GRASP"/>
    <property type="match status" value="1"/>
</dbReference>
<dbReference type="Proteomes" id="UP000216339">
    <property type="component" value="Unassembled WGS sequence"/>
</dbReference>
<comment type="caution">
    <text evidence="6">The sequence shown here is derived from an EMBL/GenBank/DDBJ whole genome shotgun (WGS) entry which is preliminary data.</text>
</comment>
<reference evidence="6 7" key="1">
    <citation type="submission" date="2016-11" db="EMBL/GenBank/DDBJ databases">
        <title>Study of marine rhodopsin-containing bacteria.</title>
        <authorList>
            <person name="Yoshizawa S."/>
            <person name="Kumagai Y."/>
            <person name="Kogure K."/>
        </authorList>
    </citation>
    <scope>NUCLEOTIDE SEQUENCE [LARGE SCALE GENOMIC DNA]</scope>
    <source>
        <strain evidence="6 7">SAORIC-28</strain>
    </source>
</reference>
<dbReference type="PANTHER" id="PTHR43585">
    <property type="entry name" value="FUMIPYRROLE BIOSYNTHESIS PROTEIN C"/>
    <property type="match status" value="1"/>
</dbReference>
<dbReference type="InterPro" id="IPR052032">
    <property type="entry name" value="ATP-dep_AA_Ligase"/>
</dbReference>
<dbReference type="Gene3D" id="3.40.50.20">
    <property type="match status" value="1"/>
</dbReference>
<feature type="domain" description="ATP-grasp" evidence="5">
    <location>
        <begin position="109"/>
        <end position="287"/>
    </location>
</feature>
<keyword evidence="3 4" id="KW-0067">ATP-binding</keyword>
<keyword evidence="7" id="KW-1185">Reference proteome</keyword>
<dbReference type="Pfam" id="PF02222">
    <property type="entry name" value="ATP-grasp"/>
    <property type="match status" value="1"/>
</dbReference>
<dbReference type="PANTHER" id="PTHR43585:SF2">
    <property type="entry name" value="ATP-GRASP ENZYME FSQD"/>
    <property type="match status" value="1"/>
</dbReference>
<dbReference type="AlphaFoldDB" id="A0A271J3Q6"/>
<name>A0A271J3Q6_9BACT</name>
<dbReference type="EMBL" id="MQWD01000001">
    <property type="protein sequence ID" value="PAP77927.1"/>
    <property type="molecule type" value="Genomic_DNA"/>
</dbReference>
<dbReference type="Gene3D" id="3.30.470.20">
    <property type="entry name" value="ATP-grasp fold, B domain"/>
    <property type="match status" value="1"/>
</dbReference>
<dbReference type="GO" id="GO:0016874">
    <property type="term" value="F:ligase activity"/>
    <property type="evidence" value="ECO:0007669"/>
    <property type="project" value="UniProtKB-KW"/>
</dbReference>
<dbReference type="GO" id="GO:0046872">
    <property type="term" value="F:metal ion binding"/>
    <property type="evidence" value="ECO:0007669"/>
    <property type="project" value="InterPro"/>
</dbReference>
<dbReference type="Pfam" id="PF18130">
    <property type="entry name" value="ATPgrasp_N"/>
    <property type="match status" value="1"/>
</dbReference>
<evidence type="ECO:0000313" key="7">
    <source>
        <dbReference type="Proteomes" id="UP000216339"/>
    </source>
</evidence>
<evidence type="ECO:0000256" key="4">
    <source>
        <dbReference type="PROSITE-ProRule" id="PRU00409"/>
    </source>
</evidence>
<proteinExistence type="predicted"/>
<gene>
    <name evidence="6" type="ORF">BSZ37_16520</name>
</gene>
<evidence type="ECO:0000256" key="2">
    <source>
        <dbReference type="ARBA" id="ARBA00022741"/>
    </source>
</evidence>
<evidence type="ECO:0000313" key="6">
    <source>
        <dbReference type="EMBL" id="PAP77927.1"/>
    </source>
</evidence>
<keyword evidence="1" id="KW-0436">Ligase</keyword>
<dbReference type="RefSeq" id="WP_179299701.1">
    <property type="nucleotide sequence ID" value="NZ_MQWD01000001.1"/>
</dbReference>
<dbReference type="InterPro" id="IPR003135">
    <property type="entry name" value="ATP-grasp_carboxylate-amine"/>
</dbReference>
<dbReference type="Pfam" id="PF18603">
    <property type="entry name" value="LAL_C2"/>
    <property type="match status" value="1"/>
</dbReference>
<protein>
    <recommendedName>
        <fullName evidence="5">ATP-grasp domain-containing protein</fullName>
    </recommendedName>
</protein>
<evidence type="ECO:0000259" key="5">
    <source>
        <dbReference type="PROSITE" id="PS50975"/>
    </source>
</evidence>
<accession>A0A271J3Q6</accession>
<dbReference type="GO" id="GO:0005524">
    <property type="term" value="F:ATP binding"/>
    <property type="evidence" value="ECO:0007669"/>
    <property type="project" value="UniProtKB-UniRule"/>
</dbReference>
<dbReference type="InterPro" id="IPR011761">
    <property type="entry name" value="ATP-grasp"/>
</dbReference>
<evidence type="ECO:0000256" key="1">
    <source>
        <dbReference type="ARBA" id="ARBA00022598"/>
    </source>
</evidence>
<dbReference type="SUPFAM" id="SSF56059">
    <property type="entry name" value="Glutathione synthetase ATP-binding domain-like"/>
    <property type="match status" value="1"/>
</dbReference>
<organism evidence="6 7">
    <name type="scientific">Rubrivirga marina</name>
    <dbReference type="NCBI Taxonomy" id="1196024"/>
    <lineage>
        <taxon>Bacteria</taxon>
        <taxon>Pseudomonadati</taxon>
        <taxon>Rhodothermota</taxon>
        <taxon>Rhodothermia</taxon>
        <taxon>Rhodothermales</taxon>
        <taxon>Rubricoccaceae</taxon>
        <taxon>Rubrivirga</taxon>
    </lineage>
</organism>